<dbReference type="PANTHER" id="PTHR43707">
    <property type="entry name" value="HISTIDYL-TRNA SYNTHETASE"/>
    <property type="match status" value="1"/>
</dbReference>
<evidence type="ECO:0000256" key="3">
    <source>
        <dbReference type="ARBA" id="ARBA00030619"/>
    </source>
</evidence>
<evidence type="ECO:0000313" key="7">
    <source>
        <dbReference type="Proteomes" id="UP000176800"/>
    </source>
</evidence>
<dbReference type="InterPro" id="IPR045864">
    <property type="entry name" value="aa-tRNA-synth_II/BPL/LPL"/>
</dbReference>
<evidence type="ECO:0000259" key="5">
    <source>
        <dbReference type="Pfam" id="PF03129"/>
    </source>
</evidence>
<proteinExistence type="inferred from homology"/>
<dbReference type="AlphaFoldDB" id="A0A1G2U0E6"/>
<feature type="binding site" evidence="4">
    <location>
        <position position="101"/>
    </location>
    <ligand>
        <name>L-histidine</name>
        <dbReference type="ChEBI" id="CHEBI:57595"/>
    </ligand>
</feature>
<evidence type="ECO:0000256" key="1">
    <source>
        <dbReference type="ARBA" id="ARBA00008226"/>
    </source>
</evidence>
<organism evidence="6 7">
    <name type="scientific">Candidatus Zambryskibacteria bacterium RIFCSPLOWO2_01_FULL_45_21</name>
    <dbReference type="NCBI Taxonomy" id="1802761"/>
    <lineage>
        <taxon>Bacteria</taxon>
        <taxon>Candidatus Zambryskiibacteriota</taxon>
    </lineage>
</organism>
<dbReference type="Gene3D" id="3.30.930.10">
    <property type="entry name" value="Bira Bifunctional Protein, Domain 2"/>
    <property type="match status" value="1"/>
</dbReference>
<dbReference type="Gene3D" id="3.40.50.800">
    <property type="entry name" value="Anticodon-binding domain"/>
    <property type="match status" value="1"/>
</dbReference>
<evidence type="ECO:0000256" key="2">
    <source>
        <dbReference type="ARBA" id="ARBA00023146"/>
    </source>
</evidence>
<dbReference type="Pfam" id="PF03129">
    <property type="entry name" value="HGTP_anticodon"/>
    <property type="match status" value="1"/>
</dbReference>
<comment type="caution">
    <text evidence="6">The sequence shown here is derived from an EMBL/GenBank/DDBJ whole genome shotgun (WGS) entry which is preliminary data.</text>
</comment>
<dbReference type="PANTHER" id="PTHR43707:SF1">
    <property type="entry name" value="HISTIDINE--TRNA LIGASE, MITOCHONDRIAL-RELATED"/>
    <property type="match status" value="1"/>
</dbReference>
<reference evidence="6 7" key="1">
    <citation type="journal article" date="2016" name="Nat. Commun.">
        <title>Thousands of microbial genomes shed light on interconnected biogeochemical processes in an aquifer system.</title>
        <authorList>
            <person name="Anantharaman K."/>
            <person name="Brown C.T."/>
            <person name="Hug L.A."/>
            <person name="Sharon I."/>
            <person name="Castelle C.J."/>
            <person name="Probst A.J."/>
            <person name="Thomas B.C."/>
            <person name="Singh A."/>
            <person name="Wilkins M.J."/>
            <person name="Karaoz U."/>
            <person name="Brodie E.L."/>
            <person name="Williams K.H."/>
            <person name="Hubbard S.S."/>
            <person name="Banfield J.F."/>
        </authorList>
    </citation>
    <scope>NUCLEOTIDE SEQUENCE [LARGE SCALE GENOMIC DNA]</scope>
</reference>
<dbReference type="GO" id="GO:0004821">
    <property type="term" value="F:histidine-tRNA ligase activity"/>
    <property type="evidence" value="ECO:0007669"/>
    <property type="project" value="TreeGrafter"/>
</dbReference>
<dbReference type="InterPro" id="IPR004516">
    <property type="entry name" value="HisRS/HisZ"/>
</dbReference>
<dbReference type="SUPFAM" id="SSF55681">
    <property type="entry name" value="Class II aaRS and biotin synthetases"/>
    <property type="match status" value="1"/>
</dbReference>
<dbReference type="GO" id="GO:0005737">
    <property type="term" value="C:cytoplasm"/>
    <property type="evidence" value="ECO:0007669"/>
    <property type="project" value="InterPro"/>
</dbReference>
<keyword evidence="2" id="KW-0436">Ligase</keyword>
<evidence type="ECO:0000256" key="4">
    <source>
        <dbReference type="PIRSR" id="PIRSR001549-1"/>
    </source>
</evidence>
<name>A0A1G2U0E6_9BACT</name>
<dbReference type="EMBL" id="MHWE01000024">
    <property type="protein sequence ID" value="OHB02964.1"/>
    <property type="molecule type" value="Genomic_DNA"/>
</dbReference>
<keyword evidence="2" id="KW-0030">Aminoacyl-tRNA synthetase</keyword>
<sequence>MSNSKRASSVARPLSKSEEIAMYFGFVPIENPSICRKDNQIAKQLKERPARDERICFCNPAEKAALLRTYEESDLNQWPHPVQVYYKKEADSRIGSLVGLDIFGANTSASNALLIRSAVSMLEEKGLDDLFVEVNSIGDKNSFTEFERQVVTFIRKNANDIPASIHRLLRHNPFHILNAEDPKIKDFAENAPKAINFLSENSRVYLKEVIEYLEGFGMPYIIKHSLTANPTVCSGVIFQIKSEKNEDGDVLAMGFSYGKFSRRVGLRRELPAIGVTIHLGEDKKIKSPMPKIKFSLIQLGFEAKLKTLNIVEALRRARVPVSFSLMRDKLASQLSSAEDSNVPYVIIIGQKEALEDTVVIRDMDTRVQEIVPASELSNYIRRIRG</sequence>
<dbReference type="InterPro" id="IPR004154">
    <property type="entry name" value="Anticodon-bd"/>
</dbReference>
<dbReference type="SUPFAM" id="SSF52954">
    <property type="entry name" value="Class II aaRS ABD-related"/>
    <property type="match status" value="1"/>
</dbReference>
<dbReference type="GO" id="GO:0006427">
    <property type="term" value="P:histidyl-tRNA aminoacylation"/>
    <property type="evidence" value="ECO:0007669"/>
    <property type="project" value="TreeGrafter"/>
</dbReference>
<protein>
    <recommendedName>
        <fullName evidence="3">Histidyl-tRNA synthetase</fullName>
    </recommendedName>
</protein>
<dbReference type="InterPro" id="IPR036621">
    <property type="entry name" value="Anticodon-bd_dom_sf"/>
</dbReference>
<dbReference type="Proteomes" id="UP000176800">
    <property type="component" value="Unassembled WGS sequence"/>
</dbReference>
<gene>
    <name evidence="6" type="ORF">A3B14_00795</name>
</gene>
<evidence type="ECO:0000313" key="6">
    <source>
        <dbReference type="EMBL" id="OHB02964.1"/>
    </source>
</evidence>
<accession>A0A1G2U0E6</accession>
<comment type="similarity">
    <text evidence="1">Belongs to the class-II aminoacyl-tRNA synthetase family.</text>
</comment>
<feature type="domain" description="Anticodon-binding" evidence="5">
    <location>
        <begin position="302"/>
        <end position="382"/>
    </location>
</feature>